<dbReference type="SUPFAM" id="SSF56322">
    <property type="entry name" value="ADC synthase"/>
    <property type="match status" value="1"/>
</dbReference>
<dbReference type="NCBIfam" id="TIGR00543">
    <property type="entry name" value="isochor_syn"/>
    <property type="match status" value="1"/>
</dbReference>
<organism evidence="7 8">
    <name type="scientific">Salsuginibacillus halophilus</name>
    <dbReference type="NCBI Taxonomy" id="517424"/>
    <lineage>
        <taxon>Bacteria</taxon>
        <taxon>Bacillati</taxon>
        <taxon>Bacillota</taxon>
        <taxon>Bacilli</taxon>
        <taxon>Bacillales</taxon>
        <taxon>Bacillaceae</taxon>
        <taxon>Salsuginibacillus</taxon>
    </lineage>
</organism>
<dbReference type="Pfam" id="PF00425">
    <property type="entry name" value="Chorismate_bind"/>
    <property type="match status" value="1"/>
</dbReference>
<dbReference type="GO" id="GO:0009697">
    <property type="term" value="P:salicylic acid biosynthetic process"/>
    <property type="evidence" value="ECO:0007669"/>
    <property type="project" value="TreeGrafter"/>
</dbReference>
<dbReference type="PRINTS" id="PR00095">
    <property type="entry name" value="ANTSNTHASEI"/>
</dbReference>
<dbReference type="PANTHER" id="PTHR42839">
    <property type="entry name" value="ISOCHORISMATE SYNTHASE ENTC"/>
    <property type="match status" value="1"/>
</dbReference>
<dbReference type="OrthoDB" id="9803598at2"/>
<evidence type="ECO:0000256" key="3">
    <source>
        <dbReference type="ARBA" id="ARBA00012824"/>
    </source>
</evidence>
<dbReference type="PANTHER" id="PTHR42839:SF1">
    <property type="entry name" value="ISOCHORISMATE SYNTHASE MENF"/>
    <property type="match status" value="1"/>
</dbReference>
<comment type="similarity">
    <text evidence="2">Belongs to the isochorismate synthase family.</text>
</comment>
<evidence type="ECO:0000313" key="8">
    <source>
        <dbReference type="Proteomes" id="UP000242310"/>
    </source>
</evidence>
<evidence type="ECO:0000256" key="2">
    <source>
        <dbReference type="ARBA" id="ARBA00005297"/>
    </source>
</evidence>
<dbReference type="InterPro" id="IPR005801">
    <property type="entry name" value="ADC_synthase"/>
</dbReference>
<feature type="domain" description="Chorismate-utilising enzyme C-terminal" evidence="6">
    <location>
        <begin position="201"/>
        <end position="453"/>
    </location>
</feature>
<evidence type="ECO:0000256" key="5">
    <source>
        <dbReference type="ARBA" id="ARBA00041564"/>
    </source>
</evidence>
<accession>A0A2P8HWB7</accession>
<proteinExistence type="inferred from homology"/>
<dbReference type="Gene3D" id="3.60.120.10">
    <property type="entry name" value="Anthranilate synthase"/>
    <property type="match status" value="1"/>
</dbReference>
<dbReference type="EC" id="5.4.4.2" evidence="3"/>
<evidence type="ECO:0000256" key="1">
    <source>
        <dbReference type="ARBA" id="ARBA00000799"/>
    </source>
</evidence>
<dbReference type="InterPro" id="IPR019999">
    <property type="entry name" value="Anth_synth_I-like"/>
</dbReference>
<evidence type="ECO:0000259" key="6">
    <source>
        <dbReference type="Pfam" id="PF00425"/>
    </source>
</evidence>
<dbReference type="InterPro" id="IPR015890">
    <property type="entry name" value="Chorismate_C"/>
</dbReference>
<dbReference type="InterPro" id="IPR004561">
    <property type="entry name" value="IsoChor_synthase"/>
</dbReference>
<evidence type="ECO:0000256" key="4">
    <source>
        <dbReference type="ARBA" id="ARBA00023235"/>
    </source>
</evidence>
<sequence>MLQMKQLSIYEQIIHLKEQLPAEADSVSVSLVEHIQPVSAVCFFQKAADYAGSRFFWQSAEGDLTLAGAGAFATLEAASGAGRFQDAQSKIASYKQNMRWTEEAEHRGTGPLFFGGFSFFPGENQTPWEEVPEALFILPEILLTQANGQYFITYHVNIDQQTDPEKVVERLECQKENLLHGEKQEAPWFGPLELHDRLSYTDWKTFIEQAVQDITDGPLNKVVLARQLKAIFTQPVAVERLLEELYARRSNDYVFLLEYGETVFAGATPERLVQVEGSRVRSACIAGSIGRGATTLEDEAKAEALLNDEKNREEHQYVVDMIQDALAPLCEKVKLPESPEIMRLKTIQHLYTPVHGKALAEAHIFDYIERLHPTPAMGGVPQKEALTYIEENEPLERGWYAAPIGWVDGSGGGDFAAAIRSMLIQERTAVLFAGCGIVADSTPLEEYEETNLKFQPMLQVLGGRMK</sequence>
<name>A0A2P8HWB7_9BACI</name>
<comment type="catalytic activity">
    <reaction evidence="1">
        <text>chorismate = isochorismate</text>
        <dbReference type="Rhea" id="RHEA:18985"/>
        <dbReference type="ChEBI" id="CHEBI:29748"/>
        <dbReference type="ChEBI" id="CHEBI:29780"/>
        <dbReference type="EC" id="5.4.4.2"/>
    </reaction>
</comment>
<dbReference type="Proteomes" id="UP000242310">
    <property type="component" value="Unassembled WGS sequence"/>
</dbReference>
<reference evidence="7 8" key="1">
    <citation type="submission" date="2018-03" db="EMBL/GenBank/DDBJ databases">
        <title>Genomic Encyclopedia of Type Strains, Phase III (KMG-III): the genomes of soil and plant-associated and newly described type strains.</title>
        <authorList>
            <person name="Whitman W."/>
        </authorList>
    </citation>
    <scope>NUCLEOTIDE SEQUENCE [LARGE SCALE GENOMIC DNA]</scope>
    <source>
        <strain evidence="7 8">CGMCC 1.07653</strain>
    </source>
</reference>
<comment type="caution">
    <text evidence="7">The sequence shown here is derived from an EMBL/GenBank/DDBJ whole genome shotgun (WGS) entry which is preliminary data.</text>
</comment>
<dbReference type="AlphaFoldDB" id="A0A2P8HWB7"/>
<keyword evidence="4" id="KW-0413">Isomerase</keyword>
<dbReference type="RefSeq" id="WP_106587843.1">
    <property type="nucleotide sequence ID" value="NZ_PYAV01000003.1"/>
</dbReference>
<keyword evidence="8" id="KW-1185">Reference proteome</keyword>
<dbReference type="GO" id="GO:0008909">
    <property type="term" value="F:isochorismate synthase activity"/>
    <property type="evidence" value="ECO:0007669"/>
    <property type="project" value="UniProtKB-EC"/>
</dbReference>
<gene>
    <name evidence="7" type="ORF">B0H94_103129</name>
</gene>
<dbReference type="EMBL" id="PYAV01000003">
    <property type="protein sequence ID" value="PSL50517.1"/>
    <property type="molecule type" value="Genomic_DNA"/>
</dbReference>
<evidence type="ECO:0000313" key="7">
    <source>
        <dbReference type="EMBL" id="PSL50517.1"/>
    </source>
</evidence>
<protein>
    <recommendedName>
        <fullName evidence="3">isochorismate synthase</fullName>
        <ecNumber evidence="3">5.4.4.2</ecNumber>
    </recommendedName>
    <alternativeName>
        <fullName evidence="5">Isochorismate mutase</fullName>
    </alternativeName>
</protein>